<dbReference type="InterPro" id="IPR000594">
    <property type="entry name" value="ThiF_NAD_FAD-bd"/>
</dbReference>
<sequence length="271" mass="30150">MIYYKMLIKVIIKGDVKYMPQHSLSRTELLIGKEALDKLKDSKVVVFGIGGVGSFTVEALVRGGVGKIVLIDDDTVCLTNLNRQIHATFKTISKPKVEVMKERILSINPKCEVILHQTFVKEDNIDEIIGEDADYVIDAIDTVSSKIALVMWCRDHNVKIISCMGTGNKLDPTQFKISDIYKTKICPLAKVMRRELKKRGIRSLKVLYSEEMPLKPKVDEVITCKEGCVCTGGSKKCLAKRQIPGSISFVPPVAGMIIGGEVIKDLIKKQL</sequence>
<dbReference type="Proteomes" id="UP000192468">
    <property type="component" value="Unassembled WGS sequence"/>
</dbReference>
<dbReference type="GO" id="GO:0061503">
    <property type="term" value="F:tRNA threonylcarbamoyladenosine dehydratase"/>
    <property type="evidence" value="ECO:0007669"/>
    <property type="project" value="TreeGrafter"/>
</dbReference>
<gene>
    <name evidence="2" type="ORF">SAMN02745134_00979</name>
</gene>
<dbReference type="EMBL" id="FWXH01000002">
    <property type="protein sequence ID" value="SMC19946.1"/>
    <property type="molecule type" value="Genomic_DNA"/>
</dbReference>
<keyword evidence="3" id="KW-1185">Reference proteome</keyword>
<dbReference type="STRING" id="1121291.SAMN02745134_00979"/>
<evidence type="ECO:0000259" key="1">
    <source>
        <dbReference type="Pfam" id="PF00899"/>
    </source>
</evidence>
<dbReference type="AlphaFoldDB" id="A0A1W1X7R8"/>
<name>A0A1W1X7R8_9CLOT</name>
<evidence type="ECO:0000313" key="2">
    <source>
        <dbReference type="EMBL" id="SMC19946.1"/>
    </source>
</evidence>
<dbReference type="InterPro" id="IPR045886">
    <property type="entry name" value="ThiF/MoeB/HesA"/>
</dbReference>
<dbReference type="FunFam" id="3.40.50.720:FF:000141">
    <property type="entry name" value="tRNA threonylcarbamoyladenosine dehydratase"/>
    <property type="match status" value="1"/>
</dbReference>
<dbReference type="CDD" id="cd00755">
    <property type="entry name" value="YgdL_like"/>
    <property type="match status" value="1"/>
</dbReference>
<dbReference type="PANTHER" id="PTHR43267:SF1">
    <property type="entry name" value="TRNA THREONYLCARBAMOYLADENOSINE DEHYDRATASE"/>
    <property type="match status" value="1"/>
</dbReference>
<dbReference type="InterPro" id="IPR035985">
    <property type="entry name" value="Ubiquitin-activating_enz"/>
</dbReference>
<protein>
    <submittedName>
        <fullName evidence="2">tRNA A37 threonylcarbamoyladenosine dehydratase</fullName>
    </submittedName>
</protein>
<dbReference type="Pfam" id="PF00899">
    <property type="entry name" value="ThiF"/>
    <property type="match status" value="1"/>
</dbReference>
<accession>A0A1W1X7R8</accession>
<feature type="domain" description="THIF-type NAD/FAD binding fold" evidence="1">
    <location>
        <begin position="29"/>
        <end position="268"/>
    </location>
</feature>
<dbReference type="PANTHER" id="PTHR43267">
    <property type="entry name" value="TRNA THREONYLCARBAMOYLADENOSINE DEHYDRATASE"/>
    <property type="match status" value="1"/>
</dbReference>
<dbReference type="SUPFAM" id="SSF69572">
    <property type="entry name" value="Activating enzymes of the ubiquitin-like proteins"/>
    <property type="match status" value="1"/>
</dbReference>
<organism evidence="2 3">
    <name type="scientific">Clostridium acidisoli DSM 12555</name>
    <dbReference type="NCBI Taxonomy" id="1121291"/>
    <lineage>
        <taxon>Bacteria</taxon>
        <taxon>Bacillati</taxon>
        <taxon>Bacillota</taxon>
        <taxon>Clostridia</taxon>
        <taxon>Eubacteriales</taxon>
        <taxon>Clostridiaceae</taxon>
        <taxon>Clostridium</taxon>
    </lineage>
</organism>
<dbReference type="GO" id="GO:0061504">
    <property type="term" value="P:cyclic threonylcarbamoyladenosine biosynthetic process"/>
    <property type="evidence" value="ECO:0007669"/>
    <property type="project" value="TreeGrafter"/>
</dbReference>
<proteinExistence type="predicted"/>
<dbReference type="Gene3D" id="3.40.50.720">
    <property type="entry name" value="NAD(P)-binding Rossmann-like Domain"/>
    <property type="match status" value="1"/>
</dbReference>
<dbReference type="GO" id="GO:0008641">
    <property type="term" value="F:ubiquitin-like modifier activating enzyme activity"/>
    <property type="evidence" value="ECO:0007669"/>
    <property type="project" value="InterPro"/>
</dbReference>
<evidence type="ECO:0000313" key="3">
    <source>
        <dbReference type="Proteomes" id="UP000192468"/>
    </source>
</evidence>
<reference evidence="2 3" key="1">
    <citation type="submission" date="2017-04" db="EMBL/GenBank/DDBJ databases">
        <authorList>
            <person name="Afonso C.L."/>
            <person name="Miller P.J."/>
            <person name="Scott M.A."/>
            <person name="Spackman E."/>
            <person name="Goraichik I."/>
            <person name="Dimitrov K.M."/>
            <person name="Suarez D.L."/>
            <person name="Swayne D.E."/>
        </authorList>
    </citation>
    <scope>NUCLEOTIDE SEQUENCE [LARGE SCALE GENOMIC DNA]</scope>
    <source>
        <strain evidence="2 3">DSM 12555</strain>
    </source>
</reference>